<comment type="caution">
    <text evidence="2">The sequence shown here is derived from an EMBL/GenBank/DDBJ whole genome shotgun (WGS) entry which is preliminary data.</text>
</comment>
<gene>
    <name evidence="2" type="ORF">PQU92_08370</name>
</gene>
<accession>A0ABT5HTL4</accession>
<dbReference type="Pfam" id="PF02325">
    <property type="entry name" value="CCB3_YggT"/>
    <property type="match status" value="1"/>
</dbReference>
<keyword evidence="3" id="KW-1185">Reference proteome</keyword>
<keyword evidence="1" id="KW-0812">Transmembrane</keyword>
<sequence length="101" mass="11331">MSGFIVIILGGILSVAWWLIIISAVLSWLVAFNVINTRNPAIWRIIETLERMTYPILEPFRRVIPTLGGVDISPIFVLILIRGLQYLLYTVVAPNLAQLIG</sequence>
<dbReference type="Proteomes" id="UP001214854">
    <property type="component" value="Unassembled WGS sequence"/>
</dbReference>
<evidence type="ECO:0000313" key="3">
    <source>
        <dbReference type="Proteomes" id="UP001214854"/>
    </source>
</evidence>
<keyword evidence="1" id="KW-1133">Transmembrane helix</keyword>
<evidence type="ECO:0000313" key="2">
    <source>
        <dbReference type="EMBL" id="MDC7683288.1"/>
    </source>
</evidence>
<organism evidence="2 3">
    <name type="scientific">Asticcacaulis aquaticus</name>
    <dbReference type="NCBI Taxonomy" id="2984212"/>
    <lineage>
        <taxon>Bacteria</taxon>
        <taxon>Pseudomonadati</taxon>
        <taxon>Pseudomonadota</taxon>
        <taxon>Alphaproteobacteria</taxon>
        <taxon>Caulobacterales</taxon>
        <taxon>Caulobacteraceae</taxon>
        <taxon>Asticcacaulis</taxon>
    </lineage>
</organism>
<keyword evidence="1" id="KW-0472">Membrane</keyword>
<dbReference type="EMBL" id="JAQQKX010000005">
    <property type="protein sequence ID" value="MDC7683288.1"/>
    <property type="molecule type" value="Genomic_DNA"/>
</dbReference>
<dbReference type="InterPro" id="IPR003425">
    <property type="entry name" value="CCB3/YggT"/>
</dbReference>
<proteinExistence type="predicted"/>
<protein>
    <submittedName>
        <fullName evidence="2">YggT family protein</fullName>
    </submittedName>
</protein>
<dbReference type="RefSeq" id="WP_272747762.1">
    <property type="nucleotide sequence ID" value="NZ_JAQQKX010000005.1"/>
</dbReference>
<name>A0ABT5HTL4_9CAUL</name>
<reference evidence="2 3" key="1">
    <citation type="submission" date="2023-01" db="EMBL/GenBank/DDBJ databases">
        <title>Novel species of the genus Asticcacaulis isolated from rivers.</title>
        <authorList>
            <person name="Lu H."/>
        </authorList>
    </citation>
    <scope>NUCLEOTIDE SEQUENCE [LARGE SCALE GENOMIC DNA]</scope>
    <source>
        <strain evidence="2 3">BYS171W</strain>
    </source>
</reference>
<evidence type="ECO:0000256" key="1">
    <source>
        <dbReference type="SAM" id="Phobius"/>
    </source>
</evidence>
<feature type="transmembrane region" description="Helical" evidence="1">
    <location>
        <begin position="6"/>
        <end position="35"/>
    </location>
</feature>